<evidence type="ECO:0000256" key="2">
    <source>
        <dbReference type="PIRSR" id="PIRSR640198-2"/>
    </source>
</evidence>
<dbReference type="InterPro" id="IPR040198">
    <property type="entry name" value="Fido_containing"/>
</dbReference>
<proteinExistence type="predicted"/>
<dbReference type="EMBL" id="KM433674">
    <property type="protein sequence ID" value="AIM41273.1"/>
    <property type="molecule type" value="Genomic_DNA"/>
</dbReference>
<dbReference type="Pfam" id="PF02661">
    <property type="entry name" value="Fic"/>
    <property type="match status" value="1"/>
</dbReference>
<dbReference type="RefSeq" id="WP_200873673.1">
    <property type="nucleotide sequence ID" value="NZ_JMFO01000016.1"/>
</dbReference>
<reference evidence="4" key="1">
    <citation type="journal article" date="2014" name="ISME J.">
        <title>Genomic insights into the uncultured genus 'Candidatus Magnetobacterium' in the phylum Nitrospirae.</title>
        <authorList>
            <person name="Lin W."/>
            <person name="Deng A."/>
            <person name="Wang Z."/>
            <person name="Li Y."/>
            <person name="Wen T."/>
            <person name="Wu L.F."/>
            <person name="Wu M."/>
            <person name="Pan Y."/>
        </authorList>
    </citation>
    <scope>NUCLEOTIDE SEQUENCE</scope>
    <source>
        <strain evidence="4">MYR-1</strain>
    </source>
</reference>
<dbReference type="AlphaFoldDB" id="A0A088F9I4"/>
<keyword evidence="2" id="KW-0547">Nucleotide-binding</keyword>
<accession>A0A088F9I4</accession>
<dbReference type="GO" id="GO:0005524">
    <property type="term" value="F:ATP binding"/>
    <property type="evidence" value="ECO:0007669"/>
    <property type="project" value="UniProtKB-KW"/>
</dbReference>
<sequence length="250" mass="28715">MDNVRGYNKSPGLYRQVPNWIGPRGCSIEEATFVPVSADKLLEAMSRWEKYVNDDKVVDRIVQLAILHAEFEALHPFLDGNGRIGRMLIPLFLYQAGLLQRPMFYISQYLEANRDEYYGRLLAVSRDDDWTGWCVFFLRAVYEQAVKNGSKATAIMQLYNEMKKEFAELTHSQYAIHSLDWIFGRPVFKGSDFIKQSGIPKATASRILSLLKEKKILSEIVQSTGRRSSTFAYTRLLSITEGYDFFASHV</sequence>
<feature type="active site" evidence="1">
    <location>
        <position position="75"/>
    </location>
</feature>
<dbReference type="PANTHER" id="PTHR13504:SF38">
    <property type="entry name" value="FIDO DOMAIN-CONTAINING PROTEIN"/>
    <property type="match status" value="1"/>
</dbReference>
<dbReference type="Gene3D" id="1.10.3290.10">
    <property type="entry name" value="Fido-like domain"/>
    <property type="match status" value="1"/>
</dbReference>
<dbReference type="PANTHER" id="PTHR13504">
    <property type="entry name" value="FIDO DOMAIN-CONTAINING PROTEIN DDB_G0283145"/>
    <property type="match status" value="1"/>
</dbReference>
<evidence type="ECO:0000313" key="4">
    <source>
        <dbReference type="EMBL" id="AIM41273.1"/>
    </source>
</evidence>
<dbReference type="InterPro" id="IPR036597">
    <property type="entry name" value="Fido-like_dom_sf"/>
</dbReference>
<gene>
    <name evidence="4" type="ORF">Mcas_0678</name>
</gene>
<dbReference type="SUPFAM" id="SSF140931">
    <property type="entry name" value="Fic-like"/>
    <property type="match status" value="1"/>
</dbReference>
<evidence type="ECO:0000256" key="1">
    <source>
        <dbReference type="PIRSR" id="PIRSR640198-1"/>
    </source>
</evidence>
<dbReference type="InterPro" id="IPR003812">
    <property type="entry name" value="Fido"/>
</dbReference>
<organism evidence="4">
    <name type="scientific">Candidatus Magnetobacterium casense</name>
    <dbReference type="NCBI Taxonomy" id="1455061"/>
    <lineage>
        <taxon>Bacteria</taxon>
        <taxon>Pseudomonadati</taxon>
        <taxon>Nitrospirota</taxon>
        <taxon>Thermodesulfovibrionia</taxon>
        <taxon>Thermodesulfovibrionales</taxon>
        <taxon>Candidatus Magnetobacteriaceae</taxon>
        <taxon>Candidatus Magnetobacterium</taxon>
    </lineage>
</organism>
<feature type="domain" description="Fido" evidence="3">
    <location>
        <begin position="1"/>
        <end position="139"/>
    </location>
</feature>
<protein>
    <submittedName>
        <fullName evidence="4">Cell filamentation protein Fic</fullName>
    </submittedName>
</protein>
<name>A0A088F9I4_9BACT</name>
<dbReference type="PROSITE" id="PS51459">
    <property type="entry name" value="FIDO"/>
    <property type="match status" value="1"/>
</dbReference>
<feature type="binding site" evidence="2">
    <location>
        <begin position="79"/>
        <end position="86"/>
    </location>
    <ligand>
        <name>ATP</name>
        <dbReference type="ChEBI" id="CHEBI:30616"/>
    </ligand>
</feature>
<keyword evidence="2" id="KW-0067">ATP-binding</keyword>
<evidence type="ECO:0000259" key="3">
    <source>
        <dbReference type="PROSITE" id="PS51459"/>
    </source>
</evidence>
<feature type="binding site" evidence="2">
    <location>
        <begin position="117"/>
        <end position="118"/>
    </location>
    <ligand>
        <name>ATP</name>
        <dbReference type="ChEBI" id="CHEBI:30616"/>
    </ligand>
</feature>